<feature type="transmembrane region" description="Helical" evidence="5">
    <location>
        <begin position="295"/>
        <end position="318"/>
    </location>
</feature>
<feature type="transmembrane region" description="Helical" evidence="5">
    <location>
        <begin position="406"/>
        <end position="425"/>
    </location>
</feature>
<organism evidence="6">
    <name type="scientific">marine metagenome</name>
    <dbReference type="NCBI Taxonomy" id="408172"/>
    <lineage>
        <taxon>unclassified sequences</taxon>
        <taxon>metagenomes</taxon>
        <taxon>ecological metagenomes</taxon>
    </lineage>
</organism>
<keyword evidence="4 5" id="KW-0472">Membrane</keyword>
<feature type="transmembrane region" description="Helical" evidence="5">
    <location>
        <begin position="431"/>
        <end position="451"/>
    </location>
</feature>
<feature type="transmembrane region" description="Helical" evidence="5">
    <location>
        <begin position="471"/>
        <end position="495"/>
    </location>
</feature>
<name>A0A381ZEH8_9ZZZZ</name>
<accession>A0A381ZEH8</accession>
<dbReference type="Pfam" id="PF01566">
    <property type="entry name" value="Nramp"/>
    <property type="match status" value="1"/>
</dbReference>
<evidence type="ECO:0000256" key="2">
    <source>
        <dbReference type="ARBA" id="ARBA00022692"/>
    </source>
</evidence>
<feature type="transmembrane region" description="Helical" evidence="5">
    <location>
        <begin position="29"/>
        <end position="48"/>
    </location>
</feature>
<evidence type="ECO:0000256" key="1">
    <source>
        <dbReference type="ARBA" id="ARBA00004141"/>
    </source>
</evidence>
<gene>
    <name evidence="6" type="ORF">METZ01_LOCUS140473</name>
</gene>
<dbReference type="AlphaFoldDB" id="A0A381ZEH8"/>
<evidence type="ECO:0000256" key="5">
    <source>
        <dbReference type="SAM" id="Phobius"/>
    </source>
</evidence>
<keyword evidence="2 5" id="KW-0812">Transmembrane</keyword>
<keyword evidence="3 5" id="KW-1133">Transmembrane helix</keyword>
<dbReference type="InterPro" id="IPR001046">
    <property type="entry name" value="NRAMP_fam"/>
</dbReference>
<evidence type="ECO:0008006" key="7">
    <source>
        <dbReference type="Google" id="ProtNLM"/>
    </source>
</evidence>
<evidence type="ECO:0000256" key="3">
    <source>
        <dbReference type="ARBA" id="ARBA00022989"/>
    </source>
</evidence>
<feature type="transmembrane region" description="Helical" evidence="5">
    <location>
        <begin position="54"/>
        <end position="76"/>
    </location>
</feature>
<dbReference type="NCBIfam" id="NF037982">
    <property type="entry name" value="Nramp_1"/>
    <property type="match status" value="1"/>
</dbReference>
<evidence type="ECO:0000313" key="6">
    <source>
        <dbReference type="EMBL" id="SVA87619.1"/>
    </source>
</evidence>
<dbReference type="GO" id="GO:0046873">
    <property type="term" value="F:metal ion transmembrane transporter activity"/>
    <property type="evidence" value="ECO:0007669"/>
    <property type="project" value="InterPro"/>
</dbReference>
<sequence length="502" mass="54674">MPDKSDAFNDLPLPETSLRGLMRHFGPGLILMMTGIGTSHLVTAPAAGGRFEFALLWCIPVAYVFKYYGFEMAFRFTNATGRSMLDAYTTAPGKWPVWYVLITTLIQCALGQAGRLAAAAAVLFYVFSEYLGLGLTSWAEGIGVDPLAVYGLGLGVVSVGIILYGRYAAVEIATKVLAGILFVSTVGVYLVEPAPFSAMGRFFIVEVPGGSWLIIAAFLGLLPTGMDVSLQASEWGKAKRVGMGRIREQLEKQGYARPFDAFRSSKADLAVDVTALPAHAQEYCRRWFRIGLMDFTLGHIVSFILAAVFLLLAAVWLYPSPVEGRAVIGEIARIFTDSVGPGMMVVFIAGAFAATFSTAFNYFDGWPRVVAACCRNLFRSTAALPGVAADQLTDTHRGTFSSEYNIYRITMFYSLVAAVVILAGIPRPVFLVLVSSALAFFIAPVIFFLNLHYCLTVIPKADKEFYPSQPVVWFSWFSLVVFTGLTVLVIMARVFDVTLFGG</sequence>
<dbReference type="EMBL" id="UINC01020996">
    <property type="protein sequence ID" value="SVA87619.1"/>
    <property type="molecule type" value="Genomic_DNA"/>
</dbReference>
<feature type="transmembrane region" description="Helical" evidence="5">
    <location>
        <begin position="97"/>
        <end position="127"/>
    </location>
</feature>
<reference evidence="6" key="1">
    <citation type="submission" date="2018-05" db="EMBL/GenBank/DDBJ databases">
        <authorList>
            <person name="Lanie J.A."/>
            <person name="Ng W.-L."/>
            <person name="Kazmierczak K.M."/>
            <person name="Andrzejewski T.M."/>
            <person name="Davidsen T.M."/>
            <person name="Wayne K.J."/>
            <person name="Tettelin H."/>
            <person name="Glass J.I."/>
            <person name="Rusch D."/>
            <person name="Podicherti R."/>
            <person name="Tsui H.-C.T."/>
            <person name="Winkler M.E."/>
        </authorList>
    </citation>
    <scope>NUCLEOTIDE SEQUENCE</scope>
</reference>
<protein>
    <recommendedName>
        <fullName evidence="7">Divalent metal cation transporter</fullName>
    </recommendedName>
</protein>
<dbReference type="GO" id="GO:0016020">
    <property type="term" value="C:membrane"/>
    <property type="evidence" value="ECO:0007669"/>
    <property type="project" value="UniProtKB-SubCell"/>
</dbReference>
<proteinExistence type="predicted"/>
<feature type="transmembrane region" description="Helical" evidence="5">
    <location>
        <begin position="211"/>
        <end position="230"/>
    </location>
</feature>
<feature type="transmembrane region" description="Helical" evidence="5">
    <location>
        <begin position="338"/>
        <end position="360"/>
    </location>
</feature>
<feature type="transmembrane region" description="Helical" evidence="5">
    <location>
        <begin position="147"/>
        <end position="165"/>
    </location>
</feature>
<feature type="transmembrane region" description="Helical" evidence="5">
    <location>
        <begin position="172"/>
        <end position="191"/>
    </location>
</feature>
<evidence type="ECO:0000256" key="4">
    <source>
        <dbReference type="ARBA" id="ARBA00023136"/>
    </source>
</evidence>
<comment type="subcellular location">
    <subcellularLocation>
        <location evidence="1">Membrane</location>
        <topology evidence="1">Multi-pass membrane protein</topology>
    </subcellularLocation>
</comment>